<gene>
    <name evidence="1" type="ORF">Alexandra_169</name>
</gene>
<evidence type="ECO:0000313" key="2">
    <source>
        <dbReference type="Proteomes" id="UP000251795"/>
    </source>
</evidence>
<sequence length="105" mass="12038">MKERLPFTLEMDLLKSEAVRACMRVEEWDGDVSVGNPDQVTEINMTVSNYIHPLSVVGQLLILIRNTLEVTDVLLVSHNEREYEKDSTRISVTVFPRFKEQTNAS</sequence>
<organism evidence="1 2">
    <name type="scientific">Erwinia phage vB_EamM_Alexandra</name>
    <dbReference type="NCBI Taxonomy" id="2201424"/>
    <lineage>
        <taxon>Viruses</taxon>
        <taxon>Duplodnaviria</taxon>
        <taxon>Heunggongvirae</taxon>
        <taxon>Uroviricota</taxon>
        <taxon>Caudoviricetes</taxon>
        <taxon>Alexandravirus</taxon>
        <taxon>Alexandravirus alexandra</taxon>
    </lineage>
</organism>
<proteinExistence type="predicted"/>
<accession>A0A2Z4QEH3</accession>
<name>A0A2Z4QEH3_9CAUD</name>
<keyword evidence="2" id="KW-1185">Reference proteome</keyword>
<protein>
    <submittedName>
        <fullName evidence="1">Uncharacterized protein</fullName>
    </submittedName>
</protein>
<dbReference type="EMBL" id="MH248138">
    <property type="protein sequence ID" value="AWY08439.1"/>
    <property type="molecule type" value="Genomic_DNA"/>
</dbReference>
<evidence type="ECO:0000313" key="1">
    <source>
        <dbReference type="EMBL" id="AWY08439.1"/>
    </source>
</evidence>
<dbReference type="Proteomes" id="UP000251795">
    <property type="component" value="Segment"/>
</dbReference>
<reference evidence="1 2" key="1">
    <citation type="submission" date="2018-04" db="EMBL/GenBank/DDBJ databases">
        <authorList>
            <person name="Go L.Y."/>
            <person name="Mitchell J.A."/>
        </authorList>
    </citation>
    <scope>NUCLEOTIDE SEQUENCE [LARGE SCALE GENOMIC DNA]</scope>
</reference>